<dbReference type="EMBL" id="JADGMS010000016">
    <property type="protein sequence ID" value="KAF9666936.1"/>
    <property type="molecule type" value="Genomic_DNA"/>
</dbReference>
<dbReference type="Pfam" id="PF03171">
    <property type="entry name" value="2OG-FeII_Oxy"/>
    <property type="match status" value="1"/>
</dbReference>
<keyword evidence="1 3" id="KW-0479">Metal-binding</keyword>
<dbReference type="Proteomes" id="UP000657918">
    <property type="component" value="Chromosome 16"/>
</dbReference>
<feature type="domain" description="Fe2OG dioxygenase" evidence="4">
    <location>
        <begin position="188"/>
        <end position="287"/>
    </location>
</feature>
<gene>
    <name evidence="5" type="ORF">SADUNF_Sadunf16G0280500</name>
</gene>
<dbReference type="InterPro" id="IPR044861">
    <property type="entry name" value="IPNS-like_FE2OG_OXY"/>
</dbReference>
<comment type="caution">
    <text evidence="5">The sequence shown here is derived from an EMBL/GenBank/DDBJ whole genome shotgun (WGS) entry which is preliminary data.</text>
</comment>
<organism evidence="5 6">
    <name type="scientific">Salix dunnii</name>
    <dbReference type="NCBI Taxonomy" id="1413687"/>
    <lineage>
        <taxon>Eukaryota</taxon>
        <taxon>Viridiplantae</taxon>
        <taxon>Streptophyta</taxon>
        <taxon>Embryophyta</taxon>
        <taxon>Tracheophyta</taxon>
        <taxon>Spermatophyta</taxon>
        <taxon>Magnoliopsida</taxon>
        <taxon>eudicotyledons</taxon>
        <taxon>Gunneridae</taxon>
        <taxon>Pentapetalae</taxon>
        <taxon>rosids</taxon>
        <taxon>fabids</taxon>
        <taxon>Malpighiales</taxon>
        <taxon>Salicaceae</taxon>
        <taxon>Saliceae</taxon>
        <taxon>Salix</taxon>
    </lineage>
</organism>
<dbReference type="SUPFAM" id="SSF51197">
    <property type="entry name" value="Clavaminate synthase-like"/>
    <property type="match status" value="1"/>
</dbReference>
<accession>A0A835MN01</accession>
<evidence type="ECO:0000256" key="3">
    <source>
        <dbReference type="RuleBase" id="RU003682"/>
    </source>
</evidence>
<evidence type="ECO:0000313" key="6">
    <source>
        <dbReference type="Proteomes" id="UP000657918"/>
    </source>
</evidence>
<dbReference type="InterPro" id="IPR026992">
    <property type="entry name" value="DIOX_N"/>
</dbReference>
<dbReference type="GO" id="GO:0016491">
    <property type="term" value="F:oxidoreductase activity"/>
    <property type="evidence" value="ECO:0007669"/>
    <property type="project" value="UniProtKB-KW"/>
</dbReference>
<protein>
    <recommendedName>
        <fullName evidence="4">Fe2OG dioxygenase domain-containing protein</fullName>
    </recommendedName>
</protein>
<dbReference type="InterPro" id="IPR005123">
    <property type="entry name" value="Oxoglu/Fe-dep_dioxygenase_dom"/>
</dbReference>
<evidence type="ECO:0000259" key="4">
    <source>
        <dbReference type="PROSITE" id="PS51471"/>
    </source>
</evidence>
<dbReference type="Pfam" id="PF14226">
    <property type="entry name" value="DIOX_N"/>
    <property type="match status" value="1"/>
</dbReference>
<dbReference type="GO" id="GO:0046872">
    <property type="term" value="F:metal ion binding"/>
    <property type="evidence" value="ECO:0007669"/>
    <property type="project" value="UniProtKB-KW"/>
</dbReference>
<sequence length="332" mass="38134">MDPPFQEKYKSLFSEYTMVSKDKDDNLMNSNDGFELPLIDLQRLTLEDPEIREQCVEEIRQAASEWGFFQVVNHGIPQEMLKSLQNEQRKAFQHPFSKKAEDNVLNLSANSYRWGNPRATCLRQLAWSEAFHVPLSDISRICDEHKSLRASIEDFAATANTLAQGMAEILAENLGVSSTFFQENCPEETSYLRMNRYPPCPFSSEVFGLVPHTDSSFLTVVNQDQIGGLQLWKNGRWINVKPNTEALVINIGDLFQALSNDVYKSIKHRVLAPQQVERLSLAFFYCPTYETVIKSSVKPSMYREFTFREFMMQIQRDLKATGDKVGVSRFLL</sequence>
<proteinExistence type="inferred from homology"/>
<comment type="similarity">
    <text evidence="3">Belongs to the iron/ascorbate-dependent oxidoreductase family.</text>
</comment>
<dbReference type="InterPro" id="IPR027443">
    <property type="entry name" value="IPNS-like_sf"/>
</dbReference>
<keyword evidence="2 3" id="KW-0408">Iron</keyword>
<dbReference type="Gene3D" id="2.60.120.330">
    <property type="entry name" value="B-lactam Antibiotic, Isopenicillin N Synthase, Chain"/>
    <property type="match status" value="1"/>
</dbReference>
<evidence type="ECO:0000313" key="5">
    <source>
        <dbReference type="EMBL" id="KAF9666936.1"/>
    </source>
</evidence>
<keyword evidence="3" id="KW-0560">Oxidoreductase</keyword>
<name>A0A835MN01_9ROSI</name>
<dbReference type="AlphaFoldDB" id="A0A835MN01"/>
<evidence type="ECO:0000256" key="2">
    <source>
        <dbReference type="ARBA" id="ARBA00023004"/>
    </source>
</evidence>
<dbReference type="PANTHER" id="PTHR47990">
    <property type="entry name" value="2-OXOGLUTARATE (2OG) AND FE(II)-DEPENDENT OXYGENASE SUPERFAMILY PROTEIN-RELATED"/>
    <property type="match status" value="1"/>
</dbReference>
<evidence type="ECO:0000256" key="1">
    <source>
        <dbReference type="ARBA" id="ARBA00022723"/>
    </source>
</evidence>
<dbReference type="PROSITE" id="PS51471">
    <property type="entry name" value="FE2OG_OXY"/>
    <property type="match status" value="1"/>
</dbReference>
<reference evidence="5 6" key="1">
    <citation type="submission" date="2020-10" db="EMBL/GenBank/DDBJ databases">
        <title>Plant Genome Project.</title>
        <authorList>
            <person name="Zhang R.-G."/>
        </authorList>
    </citation>
    <scope>NUCLEOTIDE SEQUENCE [LARGE SCALE GENOMIC DNA]</scope>
    <source>
        <strain evidence="5">FAFU-HL-1</strain>
        <tissue evidence="5">Leaf</tissue>
    </source>
</reference>
<keyword evidence="6" id="KW-1185">Reference proteome</keyword>
<dbReference type="InterPro" id="IPR050231">
    <property type="entry name" value="Iron_ascorbate_oxido_reductase"/>
</dbReference>
<dbReference type="OrthoDB" id="288590at2759"/>